<feature type="coiled-coil region" evidence="1">
    <location>
        <begin position="25"/>
        <end position="98"/>
    </location>
</feature>
<organism evidence="2 3">
    <name type="scientific">Hamiltosporidium magnivora</name>
    <dbReference type="NCBI Taxonomy" id="148818"/>
    <lineage>
        <taxon>Eukaryota</taxon>
        <taxon>Fungi</taxon>
        <taxon>Fungi incertae sedis</taxon>
        <taxon>Microsporidia</taxon>
        <taxon>Dubosqiidae</taxon>
        <taxon>Hamiltosporidium</taxon>
    </lineage>
</organism>
<dbReference type="EMBL" id="PIXR01001375">
    <property type="protein sequence ID" value="TBU01485.1"/>
    <property type="molecule type" value="Genomic_DNA"/>
</dbReference>
<dbReference type="VEuPathDB" id="MicrosporidiaDB:CWI36_1174p0010"/>
<sequence length="347" mass="41487">MSKRIKAIENSLTDSENTKNIIKKQENAEIEIEYLKKENIKLRGEISIVRQNMVYIERENYSMKEQQRQKLKENLDKADVLKKEVKMLQMANKIKENQLRAFKVPSAGIQELPTEIDNKWILEQLYPKIFNSEPKEFCEKYSEINFSSISGDFADCDYNHLKFLQDFLPKELNNIISHPNLFVFLENMKDDFEKFLSHFLIFSIKKDVFDKYFPFILEKKIYNNSDHTDKIFKIINYSPFEWIMELLNTDNFIGLLSHFLKINISNDYTLLFYIKIATERSFILNLFLTKDMFDILVKNTNNYYIKKLIQIICTNKLISYVDSNNINYIGIENLKNMFGDEFFEFEF</sequence>
<dbReference type="Proteomes" id="UP000293045">
    <property type="component" value="Unassembled WGS sequence"/>
</dbReference>
<name>A0A4Q9L381_9MICR</name>
<evidence type="ECO:0000313" key="3">
    <source>
        <dbReference type="Proteomes" id="UP000293045"/>
    </source>
</evidence>
<reference evidence="2 3" key="1">
    <citation type="submission" date="2017-12" db="EMBL/GenBank/DDBJ databases">
        <authorList>
            <person name="Pombert J.-F."/>
            <person name="Haag K.L."/>
            <person name="Ebert D."/>
        </authorList>
    </citation>
    <scope>NUCLEOTIDE SEQUENCE [LARGE SCALE GENOMIC DNA]</scope>
    <source>
        <strain evidence="2">IL-BN-2</strain>
    </source>
</reference>
<keyword evidence="1" id="KW-0175">Coiled coil</keyword>
<evidence type="ECO:0000313" key="2">
    <source>
        <dbReference type="EMBL" id="TBU01485.1"/>
    </source>
</evidence>
<comment type="caution">
    <text evidence="2">The sequence shown here is derived from an EMBL/GenBank/DDBJ whole genome shotgun (WGS) entry which is preliminary data.</text>
</comment>
<accession>A0A4Q9L381</accession>
<evidence type="ECO:0000256" key="1">
    <source>
        <dbReference type="SAM" id="Coils"/>
    </source>
</evidence>
<gene>
    <name evidence="2" type="ORF">CWI39_1375p0010</name>
</gene>
<dbReference type="VEuPathDB" id="MicrosporidiaDB:CWI39_1375p0010"/>
<protein>
    <submittedName>
        <fullName evidence="2">Uncharacterized protein</fullName>
    </submittedName>
</protein>
<proteinExistence type="predicted"/>
<dbReference type="AlphaFoldDB" id="A0A4Q9L381"/>